<evidence type="ECO:0000256" key="6">
    <source>
        <dbReference type="ARBA" id="ARBA00023242"/>
    </source>
</evidence>
<keyword evidence="6" id="KW-0539">Nucleus</keyword>
<dbReference type="GO" id="GO:0006357">
    <property type="term" value="P:regulation of transcription by RNA polymerase II"/>
    <property type="evidence" value="ECO:0007669"/>
    <property type="project" value="TreeGrafter"/>
</dbReference>
<evidence type="ECO:0000259" key="8">
    <source>
        <dbReference type="PROSITE" id="PS51184"/>
    </source>
</evidence>
<evidence type="ECO:0000256" key="2">
    <source>
        <dbReference type="ARBA" id="ARBA00006801"/>
    </source>
</evidence>
<sequence length="878" mass="100318">MQMEEDPEICRDGCSELPKHSRKIGKSPVKQTVPAKKGPSSKGSEEKSVPEEGSIEKIAASAEEKKPDHCSRKTRKLTDIVEGNGVSVNKKKKSVGSSGHGQKRNTAGDGEDKANESLKEAGKKGRVKKNRKKKGFDNRSEDEERGRPKSGNEANKKNDNNGKGVESNMCHQCQRNDKGRVVRCTSCKARRYCVPCIKRWYPRIPEEAFVGKCPACLHICNCSSCLRLDRPLRINQNIEVSNEEKVQYSKYILLVLLPILRRINEEQMVEKDIEAKIQGVSLSELVIEKANCHREDRLYCDCCETSITDFHRSCSNCSYDLCLTCCQELRNGHLQGNLGEFIMQYIDHDLDCLHGIEPNSAKVKSRENANRHYPPKMLDGHCHEWESEENGRIFCPPEFMRGCSKGTLELKHILGVSYVTRLLEKAEETAMSCNLNDMLESSQRWCSCSKSVDEKIIDNTKIRKAACREDSEDNYLYSPVAKDIQHEDLKHFRSHWLKGQPVIVNNTLECASGLSWEPMVMWRAFRQITNLVRSQHRNIIALNCLDWSEVETNTHQFFEWYMKGKTDTSEWPLLLKLKEWPPSVKLETWLPRHYAEFENCLPFKAYTDPKHGYLNLAVKLPYDTAKPEIGAKTYIAYGFPVELGRGDCVTKLHCDICDVVNVLTHTQGINLTPEQLSNIEKLKMGYATRDNKEPQTVHTNESESGIVNGCMLSSSDALEGTDGALWDIFRREDVPQLEEYLKEHFKEFTHTNCSPVSMVVHPIHDQTFYLTVEHKKRLKKEHGIEPWTFVQKLGDAVFIPAGCPHQVRNLKPCIKVAMDFVSPENVLECVRLTEEFRTLPQNHRSKEDKLDVKKMVIHAVNEAIKDLNDLNLATLRLR</sequence>
<feature type="compositionally biased region" description="Basic and acidic residues" evidence="7">
    <location>
        <begin position="110"/>
        <end position="123"/>
    </location>
</feature>
<comment type="subcellular location">
    <subcellularLocation>
        <location evidence="1">Nucleus</location>
    </subcellularLocation>
</comment>
<dbReference type="PANTHER" id="PTHR12549:SF11">
    <property type="entry name" value="LYSINE-SPECIFIC DEMETHYLASE JMJ25"/>
    <property type="match status" value="1"/>
</dbReference>
<dbReference type="Gene3D" id="2.60.120.650">
    <property type="entry name" value="Cupin"/>
    <property type="match status" value="1"/>
</dbReference>
<evidence type="ECO:0000256" key="7">
    <source>
        <dbReference type="SAM" id="MobiDB-lite"/>
    </source>
</evidence>
<evidence type="ECO:0000256" key="4">
    <source>
        <dbReference type="ARBA" id="ARBA00023015"/>
    </source>
</evidence>
<dbReference type="GO" id="GO:0031490">
    <property type="term" value="F:chromatin DNA binding"/>
    <property type="evidence" value="ECO:0007669"/>
    <property type="project" value="TreeGrafter"/>
</dbReference>
<dbReference type="Pfam" id="PF02373">
    <property type="entry name" value="JmjC"/>
    <property type="match status" value="1"/>
</dbReference>
<evidence type="ECO:0000256" key="5">
    <source>
        <dbReference type="ARBA" id="ARBA00023163"/>
    </source>
</evidence>
<dbReference type="GO" id="GO:0032454">
    <property type="term" value="F:histone H3K9 demethylase activity"/>
    <property type="evidence" value="ECO:0007669"/>
    <property type="project" value="InterPro"/>
</dbReference>
<evidence type="ECO:0000256" key="1">
    <source>
        <dbReference type="ARBA" id="ARBA00004123"/>
    </source>
</evidence>
<keyword evidence="5" id="KW-0804">Transcription</keyword>
<dbReference type="InterPro" id="IPR018866">
    <property type="entry name" value="Znf-4CXXC_R1"/>
</dbReference>
<feature type="compositionally biased region" description="Basic and acidic residues" evidence="7">
    <location>
        <begin position="62"/>
        <end position="79"/>
    </location>
</feature>
<organism evidence="9 10">
    <name type="scientific">Cuscuta epithymum</name>
    <dbReference type="NCBI Taxonomy" id="186058"/>
    <lineage>
        <taxon>Eukaryota</taxon>
        <taxon>Viridiplantae</taxon>
        <taxon>Streptophyta</taxon>
        <taxon>Embryophyta</taxon>
        <taxon>Tracheophyta</taxon>
        <taxon>Spermatophyta</taxon>
        <taxon>Magnoliopsida</taxon>
        <taxon>eudicotyledons</taxon>
        <taxon>Gunneridae</taxon>
        <taxon>Pentapetalae</taxon>
        <taxon>asterids</taxon>
        <taxon>lamiids</taxon>
        <taxon>Solanales</taxon>
        <taxon>Convolvulaceae</taxon>
        <taxon>Cuscuteae</taxon>
        <taxon>Cuscuta</taxon>
        <taxon>Cuscuta subgen. Cuscuta</taxon>
    </lineage>
</organism>
<keyword evidence="3" id="KW-0479">Metal-binding</keyword>
<keyword evidence="4" id="KW-0805">Transcription regulation</keyword>
<reference evidence="9" key="1">
    <citation type="submission" date="2022-07" db="EMBL/GenBank/DDBJ databases">
        <authorList>
            <person name="Macas J."/>
            <person name="Novak P."/>
            <person name="Neumann P."/>
        </authorList>
    </citation>
    <scope>NUCLEOTIDE SEQUENCE</scope>
</reference>
<dbReference type="Proteomes" id="UP001152523">
    <property type="component" value="Unassembled WGS sequence"/>
</dbReference>
<dbReference type="AlphaFoldDB" id="A0AAV0FMG9"/>
<comment type="similarity">
    <text evidence="2">Belongs to the JARID1 histone demethylase family.</text>
</comment>
<proteinExistence type="inferred from homology"/>
<dbReference type="InterPro" id="IPR045109">
    <property type="entry name" value="LSDs-like"/>
</dbReference>
<dbReference type="SMART" id="SM00558">
    <property type="entry name" value="JmjC"/>
    <property type="match status" value="1"/>
</dbReference>
<dbReference type="InterPro" id="IPR003347">
    <property type="entry name" value="JmjC_dom"/>
</dbReference>
<evidence type="ECO:0000256" key="3">
    <source>
        <dbReference type="ARBA" id="ARBA00022723"/>
    </source>
</evidence>
<keyword evidence="10" id="KW-1185">Reference proteome</keyword>
<evidence type="ECO:0000313" key="10">
    <source>
        <dbReference type="Proteomes" id="UP001152523"/>
    </source>
</evidence>
<accession>A0AAV0FMG9</accession>
<feature type="compositionally biased region" description="Basic and acidic residues" evidence="7">
    <location>
        <begin position="8"/>
        <end position="19"/>
    </location>
</feature>
<protein>
    <recommendedName>
        <fullName evidence="8">JmjC domain-containing protein</fullName>
    </recommendedName>
</protein>
<dbReference type="GO" id="GO:0046872">
    <property type="term" value="F:metal ion binding"/>
    <property type="evidence" value="ECO:0007669"/>
    <property type="project" value="UniProtKB-KW"/>
</dbReference>
<feature type="compositionally biased region" description="Basic residues" evidence="7">
    <location>
        <begin position="124"/>
        <end position="134"/>
    </location>
</feature>
<dbReference type="PANTHER" id="PTHR12549">
    <property type="entry name" value="JMJC DOMAIN-CONTAINING HISTONE DEMETHYLATION PROTEIN"/>
    <property type="match status" value="1"/>
</dbReference>
<evidence type="ECO:0000313" key="9">
    <source>
        <dbReference type="EMBL" id="CAH9136817.1"/>
    </source>
</evidence>
<comment type="caution">
    <text evidence="9">The sequence shown here is derived from an EMBL/GenBank/DDBJ whole genome shotgun (WGS) entry which is preliminary data.</text>
</comment>
<dbReference type="EMBL" id="CAMAPF010000997">
    <property type="protein sequence ID" value="CAH9136817.1"/>
    <property type="molecule type" value="Genomic_DNA"/>
</dbReference>
<dbReference type="GO" id="GO:0000785">
    <property type="term" value="C:chromatin"/>
    <property type="evidence" value="ECO:0007669"/>
    <property type="project" value="TreeGrafter"/>
</dbReference>
<dbReference type="Pfam" id="PF10497">
    <property type="entry name" value="zf-4CXXC_R1"/>
    <property type="match status" value="1"/>
</dbReference>
<feature type="domain" description="JmjC" evidence="8">
    <location>
        <begin position="609"/>
        <end position="837"/>
    </location>
</feature>
<dbReference type="PROSITE" id="PS51184">
    <property type="entry name" value="JMJC"/>
    <property type="match status" value="1"/>
</dbReference>
<dbReference type="SUPFAM" id="SSF51197">
    <property type="entry name" value="Clavaminate synthase-like"/>
    <property type="match status" value="1"/>
</dbReference>
<gene>
    <name evidence="9" type="ORF">CEPIT_LOCUS35565</name>
</gene>
<feature type="region of interest" description="Disordered" evidence="7">
    <location>
        <begin position="1"/>
        <end position="169"/>
    </location>
</feature>
<name>A0AAV0FMG9_9ASTE</name>
<dbReference type="GO" id="GO:0003712">
    <property type="term" value="F:transcription coregulator activity"/>
    <property type="evidence" value="ECO:0007669"/>
    <property type="project" value="TreeGrafter"/>
</dbReference>
<feature type="compositionally biased region" description="Basic and acidic residues" evidence="7">
    <location>
        <begin position="135"/>
        <end position="147"/>
    </location>
</feature>
<dbReference type="GO" id="GO:0000118">
    <property type="term" value="C:histone deacetylase complex"/>
    <property type="evidence" value="ECO:0007669"/>
    <property type="project" value="TreeGrafter"/>
</dbReference>